<reference evidence="3" key="2">
    <citation type="journal article" date="2020" name="Data Brief">
        <title>Transcriptome dataset of Babesia bovis life stages within vertebrate and invertebrate hosts.</title>
        <authorList>
            <person name="Ueti M.W."/>
            <person name="Johnson W.C."/>
            <person name="Kappmeyer L.S."/>
            <person name="Herndon D.R."/>
            <person name="Mousel M.R."/>
            <person name="Reif K.E."/>
            <person name="Taus N.S."/>
            <person name="Ifeonu O.O."/>
            <person name="Silva J.C."/>
            <person name="Suarez C.E."/>
            <person name="Brayton K.A."/>
        </authorList>
    </citation>
    <scope>NUCLEOTIDE SEQUENCE [LARGE SCALE GENOMIC DNA]</scope>
</reference>
<comment type="caution">
    <text evidence="2">The sequence shown here is derived from an EMBL/GenBank/DDBJ whole genome shotgun (WGS) entry which is preliminary data.</text>
</comment>
<dbReference type="RefSeq" id="XP_001609023.1">
    <property type="nucleotide sequence ID" value="XM_001608973.1"/>
</dbReference>
<dbReference type="eggNOG" id="ENOG502QWUM">
    <property type="taxonomic scope" value="Eukaryota"/>
</dbReference>
<feature type="compositionally biased region" description="Polar residues" evidence="1">
    <location>
        <begin position="428"/>
        <end position="442"/>
    </location>
</feature>
<dbReference type="Proteomes" id="UP000002173">
    <property type="component" value="Unassembled WGS sequence"/>
</dbReference>
<dbReference type="EMBL" id="AAXT01000005">
    <property type="protein sequence ID" value="EDO05455.1"/>
    <property type="molecule type" value="Genomic_DNA"/>
</dbReference>
<feature type="region of interest" description="Disordered" evidence="1">
    <location>
        <begin position="330"/>
        <end position="352"/>
    </location>
</feature>
<evidence type="ECO:0000256" key="1">
    <source>
        <dbReference type="SAM" id="MobiDB-lite"/>
    </source>
</evidence>
<dbReference type="AlphaFoldDB" id="A7AWM7"/>
<dbReference type="KEGG" id="bbo:BBOV_I003730"/>
<reference evidence="3" key="3">
    <citation type="journal article" date="2021" name="Int. J. Parasitol.">
        <title>Comparative analysis of gene expression between Babesia bovis blood stages and kinetes allowed by improved genome annotation.</title>
        <authorList>
            <person name="Ueti M.W."/>
            <person name="Johnson W.C."/>
            <person name="Kappmeyer L.S."/>
            <person name="Herndon D.R."/>
            <person name="Mousel M.R."/>
            <person name="Reif K.E."/>
            <person name="Taus N.S."/>
            <person name="Ifeonu O.O."/>
            <person name="Silva J.C."/>
            <person name="Suarez C.E."/>
            <person name="Brayton K.A."/>
        </authorList>
    </citation>
    <scope>NUCLEOTIDE SEQUENCE [LARGE SCALE GENOMIC DNA]</scope>
</reference>
<accession>A7AWM7</accession>
<protein>
    <recommendedName>
        <fullName evidence="4">Membrane skeletal protein</fullName>
    </recommendedName>
</protein>
<proteinExistence type="predicted"/>
<evidence type="ECO:0008006" key="4">
    <source>
        <dbReference type="Google" id="ProtNLM"/>
    </source>
</evidence>
<reference evidence="2 3" key="1">
    <citation type="journal article" date="2007" name="PLoS Pathog.">
        <title>Genome sequence of Babesia bovis and comparative analysis of apicomplexan hemoprotozoa.</title>
        <authorList>
            <person name="Brayton K.A."/>
            <person name="Lau A.O.T."/>
            <person name="Herndon D.R."/>
            <person name="Hannick L."/>
            <person name="Kappmeyer L.S."/>
            <person name="Berens S.J."/>
            <person name="Bidwell S.L."/>
            <person name="Brown W.C."/>
            <person name="Crabtree J."/>
            <person name="Fadrosh D."/>
            <person name="Feldblum T."/>
            <person name="Forberger H.A."/>
            <person name="Haas B.J."/>
            <person name="Howell J.M."/>
            <person name="Khouri H."/>
            <person name="Koo H."/>
            <person name="Mann D.J."/>
            <person name="Norimine J."/>
            <person name="Paulsen I.T."/>
            <person name="Radune D."/>
            <person name="Ren Q."/>
            <person name="Smith R.K. Jr."/>
            <person name="Suarez C.E."/>
            <person name="White O."/>
            <person name="Wortman J.R."/>
            <person name="Knowles D.P. Jr."/>
            <person name="McElwain T.F."/>
            <person name="Nene V.M."/>
        </authorList>
    </citation>
    <scope>NUCLEOTIDE SEQUENCE [LARGE SCALE GENOMIC DNA]</scope>
    <source>
        <strain evidence="2">T2Bo</strain>
    </source>
</reference>
<feature type="region of interest" description="Disordered" evidence="1">
    <location>
        <begin position="417"/>
        <end position="465"/>
    </location>
</feature>
<evidence type="ECO:0000313" key="2">
    <source>
        <dbReference type="EMBL" id="EDO05455.1"/>
    </source>
</evidence>
<evidence type="ECO:0000313" key="3">
    <source>
        <dbReference type="Proteomes" id="UP000002173"/>
    </source>
</evidence>
<feature type="compositionally biased region" description="Polar residues" evidence="1">
    <location>
        <begin position="343"/>
        <end position="352"/>
    </location>
</feature>
<dbReference type="VEuPathDB" id="PiroplasmaDB:BBOV_I003730"/>
<organism evidence="2 3">
    <name type="scientific">Babesia bovis</name>
    <dbReference type="NCBI Taxonomy" id="5865"/>
    <lineage>
        <taxon>Eukaryota</taxon>
        <taxon>Sar</taxon>
        <taxon>Alveolata</taxon>
        <taxon>Apicomplexa</taxon>
        <taxon>Aconoidasida</taxon>
        <taxon>Piroplasmida</taxon>
        <taxon>Babesiidae</taxon>
        <taxon>Babesia</taxon>
    </lineage>
</organism>
<dbReference type="Pfam" id="PF12314">
    <property type="entry name" value="IMCp"/>
    <property type="match status" value="1"/>
</dbReference>
<name>A7AWM7_BABBO</name>
<keyword evidence="3" id="KW-1185">Reference proteome</keyword>
<gene>
    <name evidence="2" type="ORF">BBOV_I003730</name>
</gene>
<dbReference type="InParanoid" id="A7AWM7"/>
<sequence>MSSNNPEQLYEGQGPMDQTVFQGNLQSYTMPNNISMAPPTDFANYMAPPPELQWKQRTVTKKNKSRFPCNLCCCCYGEEETVPVKSNLVGDANRSIVLKPIRRERIVEVMKEEIQERVVNVPQIQYVDKFVEVPKPIFKYKIKEVKRPVIVEKIKRVPKIVEEEKIIEVPEIKYVEKEVEVPHIVKKEKVVEVPLPIVRERRIPVLRLKKDEKYQEVENINYEDFETNIMSNRYGSEAPNNTPIKLQARDIPNNTQEMSKTLKGVYSSNENDNFNRWEEQYDNGSKVDIDHHRPVMYYNNPVITQVTDNEKVSTSRRTVTKDNTLREQYKVSSPTTERKDIGVNNNGHYDQRSNNESIVTEIISVRGISNRSSPKMNQYDVEPLIEDIDEQLVNRDIIDEDNYVSIYPNIDAMSIKDGSSVETKKQQTRTSQEAQNSESGTDAKSMKKGDHRSVEEQITHVRITK</sequence>
<feature type="compositionally biased region" description="Basic and acidic residues" evidence="1">
    <location>
        <begin position="444"/>
        <end position="459"/>
    </location>
</feature>
<dbReference type="InterPro" id="IPR022086">
    <property type="entry name" value="IMCp"/>
</dbReference>
<dbReference type="GeneID" id="5477239"/>